<dbReference type="EMBL" id="ABVR01000037">
    <property type="protein sequence ID" value="EEG90692.1"/>
    <property type="molecule type" value="Genomic_DNA"/>
</dbReference>
<proteinExistence type="predicted"/>
<organism evidence="1 2">
    <name type="scientific">Coprococcus comes ATCC 27758</name>
    <dbReference type="NCBI Taxonomy" id="470146"/>
    <lineage>
        <taxon>Bacteria</taxon>
        <taxon>Bacillati</taxon>
        <taxon>Bacillota</taxon>
        <taxon>Clostridia</taxon>
        <taxon>Lachnospirales</taxon>
        <taxon>Lachnospiraceae</taxon>
        <taxon>Coprococcus</taxon>
    </lineage>
</organism>
<evidence type="ECO:0000313" key="2">
    <source>
        <dbReference type="Proteomes" id="UP000003793"/>
    </source>
</evidence>
<sequence length="51" mass="5787">MIASAIFTVAMIFLMWHSSAIRVDTAYIIYFGMAIGFVAMQYDSNEIKEDC</sequence>
<reference evidence="1 2" key="2">
    <citation type="submission" date="2009-03" db="EMBL/GenBank/DDBJ databases">
        <title>Draft genome sequence of Coprococcus comes (ATCC 27758).</title>
        <authorList>
            <person name="Sudarsanam P."/>
            <person name="Ley R."/>
            <person name="Guruge J."/>
            <person name="Turnbaugh P.J."/>
            <person name="Mahowald M."/>
            <person name="Liep D."/>
            <person name="Gordon J."/>
        </authorList>
    </citation>
    <scope>NUCLEOTIDE SEQUENCE [LARGE SCALE GENOMIC DNA]</scope>
    <source>
        <strain evidence="1 2">ATCC 27758</strain>
    </source>
</reference>
<protein>
    <submittedName>
        <fullName evidence="1">Uncharacterized protein</fullName>
    </submittedName>
</protein>
<reference evidence="1 2" key="1">
    <citation type="submission" date="2009-02" db="EMBL/GenBank/DDBJ databases">
        <authorList>
            <person name="Fulton L."/>
            <person name="Clifton S."/>
            <person name="Fulton B."/>
            <person name="Xu J."/>
            <person name="Minx P."/>
            <person name="Pepin K.H."/>
            <person name="Johnson M."/>
            <person name="Bhonagiri V."/>
            <person name="Nash W.E."/>
            <person name="Mardis E.R."/>
            <person name="Wilson R.K."/>
        </authorList>
    </citation>
    <scope>NUCLEOTIDE SEQUENCE [LARGE SCALE GENOMIC DNA]</scope>
    <source>
        <strain evidence="1 2">ATCC 27758</strain>
    </source>
</reference>
<dbReference type="Proteomes" id="UP000003793">
    <property type="component" value="Unassembled WGS sequence"/>
</dbReference>
<dbReference type="AlphaFoldDB" id="C0B6Z9"/>
<evidence type="ECO:0000313" key="1">
    <source>
        <dbReference type="EMBL" id="EEG90692.1"/>
    </source>
</evidence>
<accession>C0B6Z9</accession>
<dbReference type="HOGENOM" id="CLU_3097730_0_0_9"/>
<gene>
    <name evidence="1" type="ORF">COPCOM_00920</name>
</gene>
<comment type="caution">
    <text evidence="1">The sequence shown here is derived from an EMBL/GenBank/DDBJ whole genome shotgun (WGS) entry which is preliminary data.</text>
</comment>
<name>C0B6Z9_9FIRM</name>